<dbReference type="Proteomes" id="UP000742024">
    <property type="component" value="Unassembled WGS sequence"/>
</dbReference>
<evidence type="ECO:0000313" key="3">
    <source>
        <dbReference type="Proteomes" id="UP000742024"/>
    </source>
</evidence>
<comment type="caution">
    <text evidence="2">The sequence shown here is derived from an EMBL/GenBank/DDBJ whole genome shotgun (WGS) entry which is preliminary data.</text>
</comment>
<name>A0ABQ7P787_9HYPO</name>
<organism evidence="2 3">
    <name type="scientific">Claviceps arundinis</name>
    <dbReference type="NCBI Taxonomy" id="1623583"/>
    <lineage>
        <taxon>Eukaryota</taxon>
        <taxon>Fungi</taxon>
        <taxon>Dikarya</taxon>
        <taxon>Ascomycota</taxon>
        <taxon>Pezizomycotina</taxon>
        <taxon>Sordariomycetes</taxon>
        <taxon>Hypocreomycetidae</taxon>
        <taxon>Hypocreales</taxon>
        <taxon>Clavicipitaceae</taxon>
        <taxon>Claviceps</taxon>
    </lineage>
</organism>
<reference evidence="2 3" key="1">
    <citation type="journal article" date="2020" name="bioRxiv">
        <title>Whole genome comparisons of ergot fungi reveals the divergence and evolution of species within the genus Claviceps are the result of varying mechanisms driving genome evolution and host range expansion.</title>
        <authorList>
            <person name="Wyka S.A."/>
            <person name="Mondo S.J."/>
            <person name="Liu M."/>
            <person name="Dettman J."/>
            <person name="Nalam V."/>
            <person name="Broders K.D."/>
        </authorList>
    </citation>
    <scope>NUCLEOTIDE SEQUENCE [LARGE SCALE GENOMIC DNA]</scope>
    <source>
        <strain evidence="2 3">LM583</strain>
    </source>
</reference>
<feature type="region of interest" description="Disordered" evidence="1">
    <location>
        <begin position="27"/>
        <end position="84"/>
    </location>
</feature>
<proteinExistence type="predicted"/>
<keyword evidence="3" id="KW-1185">Reference proteome</keyword>
<accession>A0ABQ7P787</accession>
<feature type="compositionally biased region" description="Basic and acidic residues" evidence="1">
    <location>
        <begin position="50"/>
        <end position="67"/>
    </location>
</feature>
<protein>
    <submittedName>
        <fullName evidence="2">Uncharacterized protein</fullName>
    </submittedName>
</protein>
<dbReference type="EMBL" id="SRPR01000407">
    <property type="protein sequence ID" value="KAG5953639.1"/>
    <property type="molecule type" value="Genomic_DNA"/>
</dbReference>
<gene>
    <name evidence="2" type="ORF">E4U57_005280</name>
</gene>
<evidence type="ECO:0000313" key="2">
    <source>
        <dbReference type="EMBL" id="KAG5953639.1"/>
    </source>
</evidence>
<sequence length="203" mass="21223">MSEPTPQPGQPWAPKCIIFELGLLVNNSTKDNPAPAPAPAPPTAADDNNDENKDPAKECPPDTKDDGPSTVPVPVPVPAPSADLEDGNIVRGWAGVQGIPNLSPSAQGLLQRVQQKGIRVGLVRDHSEVETVVDGLEVSSSLILFVGSATLGNLPAAPVVRGETMRAAWVRPEAAKRVAMPLGRGSSLWGVLGAVEDAIKRFL</sequence>
<evidence type="ECO:0000256" key="1">
    <source>
        <dbReference type="SAM" id="MobiDB-lite"/>
    </source>
</evidence>